<keyword evidence="7" id="KW-1185">Reference proteome</keyword>
<evidence type="ECO:0000256" key="3">
    <source>
        <dbReference type="ARBA" id="ARBA00023125"/>
    </source>
</evidence>
<dbReference type="PANTHER" id="PTHR30579:SF7">
    <property type="entry name" value="HTH-TYPE TRANSCRIPTIONAL REGULATOR LRHA-RELATED"/>
    <property type="match status" value="1"/>
</dbReference>
<evidence type="ECO:0000256" key="1">
    <source>
        <dbReference type="ARBA" id="ARBA00009437"/>
    </source>
</evidence>
<accession>A0A916RXB4</accession>
<evidence type="ECO:0000256" key="4">
    <source>
        <dbReference type="ARBA" id="ARBA00023163"/>
    </source>
</evidence>
<dbReference type="GO" id="GO:0003677">
    <property type="term" value="F:DNA binding"/>
    <property type="evidence" value="ECO:0007669"/>
    <property type="project" value="UniProtKB-KW"/>
</dbReference>
<name>A0A916RXB4_9HYPH</name>
<reference evidence="6" key="1">
    <citation type="journal article" date="2014" name="Int. J. Syst. Evol. Microbiol.">
        <title>Complete genome sequence of Corynebacterium casei LMG S-19264T (=DSM 44701T), isolated from a smear-ripened cheese.</title>
        <authorList>
            <consortium name="US DOE Joint Genome Institute (JGI-PGF)"/>
            <person name="Walter F."/>
            <person name="Albersmeier A."/>
            <person name="Kalinowski J."/>
            <person name="Ruckert C."/>
        </authorList>
    </citation>
    <scope>NUCLEOTIDE SEQUENCE</scope>
    <source>
        <strain evidence="6">CGMCC 1.15320</strain>
    </source>
</reference>
<dbReference type="InterPro" id="IPR036390">
    <property type="entry name" value="WH_DNA-bd_sf"/>
</dbReference>
<dbReference type="InterPro" id="IPR005119">
    <property type="entry name" value="LysR_subst-bd"/>
</dbReference>
<dbReference type="Gene3D" id="1.10.10.10">
    <property type="entry name" value="Winged helix-like DNA-binding domain superfamily/Winged helix DNA-binding domain"/>
    <property type="match status" value="1"/>
</dbReference>
<gene>
    <name evidence="6" type="ORF">GCM10011385_29910</name>
</gene>
<dbReference type="GO" id="GO:0003700">
    <property type="term" value="F:DNA-binding transcription factor activity"/>
    <property type="evidence" value="ECO:0007669"/>
    <property type="project" value="InterPro"/>
</dbReference>
<dbReference type="RefSeq" id="WP_188721893.1">
    <property type="nucleotide sequence ID" value="NZ_BMIF01000009.1"/>
</dbReference>
<dbReference type="InterPro" id="IPR050176">
    <property type="entry name" value="LTTR"/>
</dbReference>
<dbReference type="AlphaFoldDB" id="A0A916RXB4"/>
<sequence>MVTPLDLDQLRTFVAITETGSFTRAAEEVFRTQSAVSMQMRRLEERLGKTLFEKDGRNNRLTTDGEKLLLYARELLRLNRETLAAFDEESLEGHIRIGMPDDYADRFLPEIMTRFSRSNPRVEMSIICEPTVNLITQIQQGLLDVALVTDHAPAQMVRREPLLWVGSANHETHRRAVLPMAFGRPTCTWRQHGCTALDKIGRDYRVMFTSYSATAIAAAVLSGGAITIMPECSLRPGMRVLGEADEFPPLPDCVIGILRRPATQMDVVDAFARHITESLDNISATLIETSEDVDFNNGMRHMRRAKRMRPDHILPGW</sequence>
<dbReference type="SUPFAM" id="SSF53850">
    <property type="entry name" value="Periplasmic binding protein-like II"/>
    <property type="match status" value="1"/>
</dbReference>
<dbReference type="EMBL" id="BMIF01000009">
    <property type="protein sequence ID" value="GGA73924.1"/>
    <property type="molecule type" value="Genomic_DNA"/>
</dbReference>
<dbReference type="FunFam" id="1.10.10.10:FF:000001">
    <property type="entry name" value="LysR family transcriptional regulator"/>
    <property type="match status" value="1"/>
</dbReference>
<proteinExistence type="inferred from homology"/>
<feature type="domain" description="HTH lysR-type" evidence="5">
    <location>
        <begin position="5"/>
        <end position="62"/>
    </location>
</feature>
<comment type="caution">
    <text evidence="6">The sequence shown here is derived from an EMBL/GenBank/DDBJ whole genome shotgun (WGS) entry which is preliminary data.</text>
</comment>
<dbReference type="PANTHER" id="PTHR30579">
    <property type="entry name" value="TRANSCRIPTIONAL REGULATOR"/>
    <property type="match status" value="1"/>
</dbReference>
<evidence type="ECO:0000259" key="5">
    <source>
        <dbReference type="PROSITE" id="PS50931"/>
    </source>
</evidence>
<keyword evidence="4" id="KW-0804">Transcription</keyword>
<dbReference type="Gene3D" id="3.40.190.10">
    <property type="entry name" value="Periplasmic binding protein-like II"/>
    <property type="match status" value="2"/>
</dbReference>
<keyword evidence="3" id="KW-0238">DNA-binding</keyword>
<protein>
    <submittedName>
        <fullName evidence="6">LysR family transcriptional regulator</fullName>
    </submittedName>
</protein>
<dbReference type="SUPFAM" id="SSF46785">
    <property type="entry name" value="Winged helix' DNA-binding domain"/>
    <property type="match status" value="1"/>
</dbReference>
<evidence type="ECO:0000313" key="7">
    <source>
        <dbReference type="Proteomes" id="UP000636264"/>
    </source>
</evidence>
<dbReference type="Pfam" id="PF00126">
    <property type="entry name" value="HTH_1"/>
    <property type="match status" value="1"/>
</dbReference>
<dbReference type="InterPro" id="IPR000847">
    <property type="entry name" value="LysR_HTH_N"/>
</dbReference>
<comment type="similarity">
    <text evidence="1">Belongs to the LysR transcriptional regulatory family.</text>
</comment>
<dbReference type="Pfam" id="PF03466">
    <property type="entry name" value="LysR_substrate"/>
    <property type="match status" value="1"/>
</dbReference>
<reference evidence="6" key="2">
    <citation type="submission" date="2020-09" db="EMBL/GenBank/DDBJ databases">
        <authorList>
            <person name="Sun Q."/>
            <person name="Zhou Y."/>
        </authorList>
    </citation>
    <scope>NUCLEOTIDE SEQUENCE</scope>
    <source>
        <strain evidence="6">CGMCC 1.15320</strain>
    </source>
</reference>
<dbReference type="InterPro" id="IPR036388">
    <property type="entry name" value="WH-like_DNA-bd_sf"/>
</dbReference>
<evidence type="ECO:0000256" key="2">
    <source>
        <dbReference type="ARBA" id="ARBA00023015"/>
    </source>
</evidence>
<dbReference type="PROSITE" id="PS50931">
    <property type="entry name" value="HTH_LYSR"/>
    <property type="match status" value="1"/>
</dbReference>
<keyword evidence="2" id="KW-0805">Transcription regulation</keyword>
<dbReference type="Proteomes" id="UP000636264">
    <property type="component" value="Unassembled WGS sequence"/>
</dbReference>
<organism evidence="6 7">
    <name type="scientific">Nitratireductor aestuarii</name>
    <dbReference type="NCBI Taxonomy" id="1735103"/>
    <lineage>
        <taxon>Bacteria</taxon>
        <taxon>Pseudomonadati</taxon>
        <taxon>Pseudomonadota</taxon>
        <taxon>Alphaproteobacteria</taxon>
        <taxon>Hyphomicrobiales</taxon>
        <taxon>Phyllobacteriaceae</taxon>
        <taxon>Nitratireductor</taxon>
    </lineage>
</organism>
<evidence type="ECO:0000313" key="6">
    <source>
        <dbReference type="EMBL" id="GGA73924.1"/>
    </source>
</evidence>
<dbReference type="PRINTS" id="PR00039">
    <property type="entry name" value="HTHLYSR"/>
</dbReference>